<evidence type="ECO:0000313" key="1">
    <source>
        <dbReference type="EMBL" id="ORZ32141.1"/>
    </source>
</evidence>
<name>A0A1Y2HE19_9FUNG</name>
<dbReference type="EMBL" id="MCFL01000050">
    <property type="protein sequence ID" value="ORZ32141.1"/>
    <property type="molecule type" value="Genomic_DNA"/>
</dbReference>
<accession>A0A1Y2HE19</accession>
<dbReference type="Proteomes" id="UP000193411">
    <property type="component" value="Unassembled WGS sequence"/>
</dbReference>
<dbReference type="AlphaFoldDB" id="A0A1Y2HE19"/>
<gene>
    <name evidence="1" type="ORF">BCR44DRAFT_1252828</name>
</gene>
<comment type="caution">
    <text evidence="1">The sequence shown here is derived from an EMBL/GenBank/DDBJ whole genome shotgun (WGS) entry which is preliminary data.</text>
</comment>
<keyword evidence="2" id="KW-1185">Reference proteome</keyword>
<organism evidence="1 2">
    <name type="scientific">Catenaria anguillulae PL171</name>
    <dbReference type="NCBI Taxonomy" id="765915"/>
    <lineage>
        <taxon>Eukaryota</taxon>
        <taxon>Fungi</taxon>
        <taxon>Fungi incertae sedis</taxon>
        <taxon>Blastocladiomycota</taxon>
        <taxon>Blastocladiomycetes</taxon>
        <taxon>Blastocladiales</taxon>
        <taxon>Catenariaceae</taxon>
        <taxon>Catenaria</taxon>
    </lineage>
</organism>
<sequence>MTSMKHSSCTIEHVWIWDTKAQALVAALRRNVKNSCDPASAMSALAAMAPCPTCAGSETVATSSPFGANSSLRFPSLKSAAQAPSRSQQSSQQKSLCSWLKNMFEPLATMSQLPDYLNFAQESLFIHPTICRKYASLMTVEKYQARFFSSQTDELRGRGGRQVF</sequence>
<evidence type="ECO:0000313" key="2">
    <source>
        <dbReference type="Proteomes" id="UP000193411"/>
    </source>
</evidence>
<reference evidence="1 2" key="1">
    <citation type="submission" date="2016-07" db="EMBL/GenBank/DDBJ databases">
        <title>Pervasive Adenine N6-methylation of Active Genes in Fungi.</title>
        <authorList>
            <consortium name="DOE Joint Genome Institute"/>
            <person name="Mondo S.J."/>
            <person name="Dannebaum R.O."/>
            <person name="Kuo R.C."/>
            <person name="Labutti K."/>
            <person name="Haridas S."/>
            <person name="Kuo A."/>
            <person name="Salamov A."/>
            <person name="Ahrendt S.R."/>
            <person name="Lipzen A."/>
            <person name="Sullivan W."/>
            <person name="Andreopoulos W.B."/>
            <person name="Clum A."/>
            <person name="Lindquist E."/>
            <person name="Daum C."/>
            <person name="Ramamoorthy G.K."/>
            <person name="Gryganskyi A."/>
            <person name="Culley D."/>
            <person name="Magnuson J.K."/>
            <person name="James T.Y."/>
            <person name="O'Malley M.A."/>
            <person name="Stajich J.E."/>
            <person name="Spatafora J.W."/>
            <person name="Visel A."/>
            <person name="Grigoriev I.V."/>
        </authorList>
    </citation>
    <scope>NUCLEOTIDE SEQUENCE [LARGE SCALE GENOMIC DNA]</scope>
    <source>
        <strain evidence="1 2">PL171</strain>
    </source>
</reference>
<protein>
    <submittedName>
        <fullName evidence="1">Uncharacterized protein</fullName>
    </submittedName>
</protein>
<proteinExistence type="predicted"/>